<comment type="similarity">
    <text evidence="1">Belongs to the HGH1 family.</text>
</comment>
<dbReference type="SUPFAM" id="SSF48371">
    <property type="entry name" value="ARM repeat"/>
    <property type="match status" value="1"/>
</dbReference>
<dbReference type="InterPro" id="IPR011989">
    <property type="entry name" value="ARM-like"/>
</dbReference>
<dbReference type="Pfam" id="PF04063">
    <property type="entry name" value="DUF383"/>
    <property type="match status" value="1"/>
</dbReference>
<feature type="domain" description="Protein HGH1 N-terminal" evidence="3">
    <location>
        <begin position="97"/>
        <end position="233"/>
    </location>
</feature>
<dbReference type="PANTHER" id="PTHR13387">
    <property type="entry name" value="PROTEIN HGH1 HOMOLOG"/>
    <property type="match status" value="1"/>
</dbReference>
<dbReference type="InterPro" id="IPR039717">
    <property type="entry name" value="Hgh1"/>
</dbReference>
<reference evidence="5 6" key="1">
    <citation type="submission" date="2016-04" db="EMBL/GenBank/DDBJ databases">
        <title>Evolutionary innovation and constraint leading to complex multicellularity in the Ascomycota.</title>
        <authorList>
            <person name="Cisse O."/>
            <person name="Nguyen A."/>
            <person name="Hewitt D.A."/>
            <person name="Jedd G."/>
            <person name="Stajich J.E."/>
        </authorList>
    </citation>
    <scope>NUCLEOTIDE SEQUENCE [LARGE SCALE GENOMIC DNA]</scope>
    <source>
        <strain evidence="5 6">DAH-3</strain>
    </source>
</reference>
<protein>
    <recommendedName>
        <fullName evidence="2">Protein HGH1 homolog</fullName>
    </recommendedName>
</protein>
<proteinExistence type="inferred from homology"/>
<dbReference type="Pfam" id="PF04064">
    <property type="entry name" value="DUF384"/>
    <property type="match status" value="1"/>
</dbReference>
<dbReference type="InterPro" id="IPR007206">
    <property type="entry name" value="Protein_HGH1_C"/>
</dbReference>
<dbReference type="InterPro" id="IPR016024">
    <property type="entry name" value="ARM-type_fold"/>
</dbReference>
<evidence type="ECO:0000256" key="2">
    <source>
        <dbReference type="ARBA" id="ARBA00014076"/>
    </source>
</evidence>
<gene>
    <name evidence="5" type="ORF">NEOLI_000621</name>
</gene>
<dbReference type="PANTHER" id="PTHR13387:SF9">
    <property type="entry name" value="PROTEIN HGH1 HOMOLOG"/>
    <property type="match status" value="1"/>
</dbReference>
<dbReference type="STRING" id="1198029.A0A1U7LTW0"/>
<evidence type="ECO:0000259" key="3">
    <source>
        <dbReference type="Pfam" id="PF04063"/>
    </source>
</evidence>
<dbReference type="GO" id="GO:0006457">
    <property type="term" value="P:protein folding"/>
    <property type="evidence" value="ECO:0007669"/>
    <property type="project" value="EnsemblFungi"/>
</dbReference>
<dbReference type="InterPro" id="IPR007205">
    <property type="entry name" value="Protein_HGH1_N"/>
</dbReference>
<evidence type="ECO:0000313" key="5">
    <source>
        <dbReference type="EMBL" id="OLL26115.1"/>
    </source>
</evidence>
<evidence type="ECO:0000256" key="1">
    <source>
        <dbReference type="ARBA" id="ARBA00006712"/>
    </source>
</evidence>
<keyword evidence="6" id="KW-1185">Reference proteome</keyword>
<dbReference type="EMBL" id="LXFE01000239">
    <property type="protein sequence ID" value="OLL26115.1"/>
    <property type="molecule type" value="Genomic_DNA"/>
</dbReference>
<dbReference type="OrthoDB" id="338814at2759"/>
<dbReference type="Gene3D" id="1.25.10.10">
    <property type="entry name" value="Leucine-rich Repeat Variant"/>
    <property type="match status" value="1"/>
</dbReference>
<sequence>MSAKEISELIDFLHDQNRQVRMIALRHLLSYSQTTHPQMPLFKKNEKRPIRDLLVLLRDIPRIACDAASILINLSSDCEIREILLQPEYILLFTQIITDVKSGLTDLICMILANLSKAEKIELILEITWENIPSMSSSNRVIDQLMDCYVKGHDKSLNPFATFDFLGNLFGDLTRFEKGREYFCRKQEYDGVFPISKIVVFTDHSRVIRRTGTASCIKNILFDINEHEILLDERDSDGMPEECQLLPPDKKRDQDDHIITLHLDSLLLLTSTVFGRDILRKRKVYPIIRELHSSSIDQSVKERVDRIVNLIMRDEAQETKDDQNTHVE</sequence>
<comment type="caution">
    <text evidence="5">The sequence shown here is derived from an EMBL/GenBank/DDBJ whole genome shotgun (WGS) entry which is preliminary data.</text>
</comment>
<accession>A0A1U7LTW0</accession>
<dbReference type="GO" id="GO:0061770">
    <property type="term" value="F:translation elongation factor binding"/>
    <property type="evidence" value="ECO:0007669"/>
    <property type="project" value="EnsemblFungi"/>
</dbReference>
<dbReference type="Proteomes" id="UP000186594">
    <property type="component" value="Unassembled WGS sequence"/>
</dbReference>
<evidence type="ECO:0000259" key="4">
    <source>
        <dbReference type="Pfam" id="PF04064"/>
    </source>
</evidence>
<dbReference type="OMA" id="MCILLTN"/>
<evidence type="ECO:0000313" key="6">
    <source>
        <dbReference type="Proteomes" id="UP000186594"/>
    </source>
</evidence>
<dbReference type="AlphaFoldDB" id="A0A1U7LTW0"/>
<name>A0A1U7LTW0_NEOID</name>
<feature type="domain" description="Protein HGH1 C-terminal" evidence="4">
    <location>
        <begin position="265"/>
        <end position="318"/>
    </location>
</feature>
<organism evidence="5 6">
    <name type="scientific">Neolecta irregularis (strain DAH-3)</name>
    <dbReference type="NCBI Taxonomy" id="1198029"/>
    <lineage>
        <taxon>Eukaryota</taxon>
        <taxon>Fungi</taxon>
        <taxon>Dikarya</taxon>
        <taxon>Ascomycota</taxon>
        <taxon>Taphrinomycotina</taxon>
        <taxon>Neolectales</taxon>
        <taxon>Neolectaceae</taxon>
        <taxon>Neolecta</taxon>
    </lineage>
</organism>